<accession>A0A2S5JIC4</accession>
<feature type="transmembrane region" description="Helical" evidence="1">
    <location>
        <begin position="81"/>
        <end position="103"/>
    </location>
</feature>
<dbReference type="AlphaFoldDB" id="A0A2S5JIC4"/>
<dbReference type="Proteomes" id="UP000239736">
    <property type="component" value="Unassembled WGS sequence"/>
</dbReference>
<comment type="caution">
    <text evidence="2">The sequence shown here is derived from an EMBL/GenBank/DDBJ whole genome shotgun (WGS) entry which is preliminary data.</text>
</comment>
<protein>
    <submittedName>
        <fullName evidence="2">Putative superfamily III holin-X</fullName>
    </submittedName>
</protein>
<dbReference type="EMBL" id="PRDS01000003">
    <property type="protein sequence ID" value="PPB81180.1"/>
    <property type="molecule type" value="Genomic_DNA"/>
</dbReference>
<evidence type="ECO:0000256" key="1">
    <source>
        <dbReference type="SAM" id="Phobius"/>
    </source>
</evidence>
<name>A0A2S5JIC4_9RHOB</name>
<keyword evidence="1" id="KW-0812">Transmembrane</keyword>
<feature type="transmembrane region" description="Helical" evidence="1">
    <location>
        <begin position="48"/>
        <end position="75"/>
    </location>
</feature>
<dbReference type="Pfam" id="PF07332">
    <property type="entry name" value="Phage_holin_3_6"/>
    <property type="match status" value="1"/>
</dbReference>
<dbReference type="RefSeq" id="WP_104070000.1">
    <property type="nucleotide sequence ID" value="NZ_PRDS01000003.1"/>
</dbReference>
<keyword evidence="1" id="KW-0472">Membrane</keyword>
<keyword evidence="3" id="KW-1185">Reference proteome</keyword>
<dbReference type="InterPro" id="IPR009937">
    <property type="entry name" value="Phage_holin_3_6"/>
</dbReference>
<organism evidence="2 3">
    <name type="scientific">Albidovulum inexpectatum</name>
    <dbReference type="NCBI Taxonomy" id="196587"/>
    <lineage>
        <taxon>Bacteria</taxon>
        <taxon>Pseudomonadati</taxon>
        <taxon>Pseudomonadota</taxon>
        <taxon>Alphaproteobacteria</taxon>
        <taxon>Rhodobacterales</taxon>
        <taxon>Paracoccaceae</taxon>
        <taxon>Albidovulum</taxon>
    </lineage>
</organism>
<proteinExistence type="predicted"/>
<keyword evidence="1" id="KW-1133">Transmembrane helix</keyword>
<gene>
    <name evidence="2" type="ORF">LV82_01222</name>
</gene>
<sequence length="133" mass="13999">MNHDPREAPSFGMLAARVIDHVTGLVRKEIRLARAEAAEKLRVARRGIVNLVAAAIMALVGLIVLSDAAVAALVIEGGIAPHWAALIVAGAILIIAIVLGLNARAALSPDTLKPQRTLRQLGLGDKTKETRHG</sequence>
<reference evidence="2 3" key="1">
    <citation type="submission" date="2018-01" db="EMBL/GenBank/DDBJ databases">
        <title>Genomic Encyclopedia of Archaeal and Bacterial Type Strains, Phase II (KMG-II): from individual species to whole genera.</title>
        <authorList>
            <person name="Goeker M."/>
        </authorList>
    </citation>
    <scope>NUCLEOTIDE SEQUENCE [LARGE SCALE GENOMIC DNA]</scope>
    <source>
        <strain evidence="2 3">DSM 12048</strain>
    </source>
</reference>
<evidence type="ECO:0000313" key="2">
    <source>
        <dbReference type="EMBL" id="PPB81180.1"/>
    </source>
</evidence>
<evidence type="ECO:0000313" key="3">
    <source>
        <dbReference type="Proteomes" id="UP000239736"/>
    </source>
</evidence>